<reference evidence="1" key="1">
    <citation type="submission" date="2020-02" db="EMBL/GenBank/DDBJ databases">
        <authorList>
            <person name="Meier V. D."/>
        </authorList>
    </citation>
    <scope>NUCLEOTIDE SEQUENCE</scope>
    <source>
        <strain evidence="1">AVDCRST_MAG18</strain>
    </source>
</reference>
<name>A0A6N3IPG9_9BACT</name>
<organism evidence="1">
    <name type="scientific">uncultured Thermomicrobiales bacterium</name>
    <dbReference type="NCBI Taxonomy" id="1645740"/>
    <lineage>
        <taxon>Bacteria</taxon>
        <taxon>Pseudomonadati</taxon>
        <taxon>Thermomicrobiota</taxon>
        <taxon>Thermomicrobia</taxon>
        <taxon>Thermomicrobiales</taxon>
        <taxon>environmental samples</taxon>
    </lineage>
</organism>
<dbReference type="EMBL" id="CADCWN010000398">
    <property type="protein sequence ID" value="CAA9590355.1"/>
    <property type="molecule type" value="Genomic_DNA"/>
</dbReference>
<gene>
    <name evidence="1" type="ORF">AVDCRST_MAG18-4988</name>
</gene>
<accession>A0A6N3IPG9</accession>
<evidence type="ECO:0000313" key="1">
    <source>
        <dbReference type="EMBL" id="CAA9590355.1"/>
    </source>
</evidence>
<sequence length="40" mass="4435">MVTTMGPQLRCGEASAIQPTLLQAGRVGVHALQSVRRWEW</sequence>
<proteinExistence type="predicted"/>
<protein>
    <submittedName>
        <fullName evidence="1">Uncharacterized protein</fullName>
    </submittedName>
</protein>
<dbReference type="AlphaFoldDB" id="A0A6N3IPG9"/>